<evidence type="ECO:0000256" key="3">
    <source>
        <dbReference type="ARBA" id="ARBA00022629"/>
    </source>
</evidence>
<accession>R4K062</accession>
<dbReference type="AlphaFoldDB" id="R4K062"/>
<gene>
    <name evidence="4" type="ORF">Clopa_0942</name>
</gene>
<dbReference type="Gene3D" id="3.30.420.40">
    <property type="match status" value="2"/>
</dbReference>
<dbReference type="Gene3D" id="1.10.10.10">
    <property type="entry name" value="Winged helix-like DNA-binding domain superfamily/Winged helix DNA-binding domain"/>
    <property type="match status" value="1"/>
</dbReference>
<keyword evidence="5" id="KW-1185">Reference proteome</keyword>
<dbReference type="GO" id="GO:0042732">
    <property type="term" value="P:D-xylose metabolic process"/>
    <property type="evidence" value="ECO:0007669"/>
    <property type="project" value="UniProtKB-KW"/>
</dbReference>
<dbReference type="PANTHER" id="PTHR18964">
    <property type="entry name" value="ROK (REPRESSOR, ORF, KINASE) FAMILY"/>
    <property type="match status" value="1"/>
</dbReference>
<comment type="similarity">
    <text evidence="2">Belongs to the ROK (NagC/XylR) family.</text>
</comment>
<keyword evidence="3" id="KW-0119">Carbohydrate metabolism</keyword>
<evidence type="ECO:0000256" key="1">
    <source>
        <dbReference type="ARBA" id="ARBA00002486"/>
    </source>
</evidence>
<dbReference type="GO" id="GO:0016301">
    <property type="term" value="F:kinase activity"/>
    <property type="evidence" value="ECO:0007669"/>
    <property type="project" value="UniProtKB-KW"/>
</dbReference>
<dbReference type="InterPro" id="IPR000600">
    <property type="entry name" value="ROK"/>
</dbReference>
<dbReference type="STRING" id="86416.Clopa_0942"/>
<dbReference type="EMBL" id="CP003261">
    <property type="protein sequence ID" value="AGK95958.1"/>
    <property type="molecule type" value="Genomic_DNA"/>
</dbReference>
<dbReference type="eggNOG" id="COG1940">
    <property type="taxonomic scope" value="Bacteria"/>
</dbReference>
<dbReference type="SUPFAM" id="SSF46785">
    <property type="entry name" value="Winged helix' DNA-binding domain"/>
    <property type="match status" value="1"/>
</dbReference>
<dbReference type="InterPro" id="IPR036390">
    <property type="entry name" value="WH_DNA-bd_sf"/>
</dbReference>
<sequence length="415" mass="46121">MEKGINFLDLKKKNRKQILMTIKNHGALPRIDISNIINLTPAAVTIITNEMKEEGIITERGQQIESNKRAGRKKVLIDINYDSKYVVGVSIESESLSIGLCNLKGQILDSKQFDISQKISKSTLNILKLISDTCINLFWKNNVKRQDILGLGVGIIGSVDALKGMSKNAYGIFEKNMPIKELLEQQLNIPVCVDNNVRALAMAEIDFKSSETIENNMIFVKYGPGIGTAIVINNEIYEGSNNNAGELGHIIVKHPGELCKCGKRGCLETVASPNAILVKTKKIFSKDKAPFLHKITEGKSENINLLHIIESYQNGDKNVDVILDEATFYFAVALSTAITLYDPKQVVLYGEAFKYNFFLDKLKLYLKEVAGNDSLPDIINVSSIEFEYKFLGGVALALRKFFYDEGGKALLESVN</sequence>
<comment type="function">
    <text evidence="1">Transcriptional repressor of xylose-utilizing enzymes.</text>
</comment>
<dbReference type="KEGG" id="cpas:Clopa_0942"/>
<keyword evidence="3" id="KW-0859">Xylose metabolism</keyword>
<evidence type="ECO:0000256" key="2">
    <source>
        <dbReference type="ARBA" id="ARBA00006479"/>
    </source>
</evidence>
<organism evidence="4 5">
    <name type="scientific">Clostridium pasteurianum BC1</name>
    <dbReference type="NCBI Taxonomy" id="86416"/>
    <lineage>
        <taxon>Bacteria</taxon>
        <taxon>Bacillati</taxon>
        <taxon>Bacillota</taxon>
        <taxon>Clostridia</taxon>
        <taxon>Eubacteriales</taxon>
        <taxon>Clostridiaceae</taxon>
        <taxon>Clostridium</taxon>
    </lineage>
</organism>
<keyword evidence="4" id="KW-0418">Kinase</keyword>
<protein>
    <submittedName>
        <fullName evidence="4">Transcriptional regulator/sugar kinase</fullName>
    </submittedName>
</protein>
<dbReference type="InterPro" id="IPR036388">
    <property type="entry name" value="WH-like_DNA-bd_sf"/>
</dbReference>
<dbReference type="PANTHER" id="PTHR18964:SF149">
    <property type="entry name" value="BIFUNCTIONAL UDP-N-ACETYLGLUCOSAMINE 2-EPIMERASE_N-ACETYLMANNOSAMINE KINASE"/>
    <property type="match status" value="1"/>
</dbReference>
<proteinExistence type="inferred from homology"/>
<evidence type="ECO:0000313" key="4">
    <source>
        <dbReference type="EMBL" id="AGK95958.1"/>
    </source>
</evidence>
<evidence type="ECO:0000313" key="5">
    <source>
        <dbReference type="Proteomes" id="UP000013523"/>
    </source>
</evidence>
<dbReference type="Proteomes" id="UP000013523">
    <property type="component" value="Chromosome"/>
</dbReference>
<dbReference type="SUPFAM" id="SSF53067">
    <property type="entry name" value="Actin-like ATPase domain"/>
    <property type="match status" value="1"/>
</dbReference>
<name>R4K062_CLOPA</name>
<dbReference type="InterPro" id="IPR043129">
    <property type="entry name" value="ATPase_NBD"/>
</dbReference>
<keyword evidence="4" id="KW-0808">Transferase</keyword>
<dbReference type="RefSeq" id="WP_015614282.1">
    <property type="nucleotide sequence ID" value="NC_021182.1"/>
</dbReference>
<reference evidence="4 5" key="1">
    <citation type="submission" date="2012-01" db="EMBL/GenBank/DDBJ databases">
        <title>Complete sequence of chromosome of Clostridium pasteurianum BC1.</title>
        <authorList>
            <consortium name="US DOE Joint Genome Institute"/>
            <person name="Lucas S."/>
            <person name="Han J."/>
            <person name="Lapidus A."/>
            <person name="Cheng J.-F."/>
            <person name="Goodwin L."/>
            <person name="Pitluck S."/>
            <person name="Peters L."/>
            <person name="Mikhailova N."/>
            <person name="Teshima H."/>
            <person name="Detter J.C."/>
            <person name="Han C."/>
            <person name="Tapia R."/>
            <person name="Land M."/>
            <person name="Hauser L."/>
            <person name="Kyrpides N."/>
            <person name="Ivanova N."/>
            <person name="Pagani I."/>
            <person name="Dunn J."/>
            <person name="Taghavi S."/>
            <person name="Francis A."/>
            <person name="van der Lelie D."/>
            <person name="Woyke T."/>
        </authorList>
    </citation>
    <scope>NUCLEOTIDE SEQUENCE [LARGE SCALE GENOMIC DNA]</scope>
    <source>
        <strain evidence="4 5">BC1</strain>
    </source>
</reference>
<dbReference type="Pfam" id="PF00480">
    <property type="entry name" value="ROK"/>
    <property type="match status" value="1"/>
</dbReference>
<dbReference type="HOGENOM" id="CLU_036604_13_5_9"/>
<dbReference type="PATRIC" id="fig|86416.3.peg.932"/>